<keyword evidence="3" id="KW-1185">Reference proteome</keyword>
<evidence type="ECO:0000256" key="1">
    <source>
        <dbReference type="SAM" id="MobiDB-lite"/>
    </source>
</evidence>
<dbReference type="Proteomes" id="UP000828251">
    <property type="component" value="Unassembled WGS sequence"/>
</dbReference>
<name>A0A9D3U8E4_9ROSI</name>
<organism evidence="2 3">
    <name type="scientific">Gossypium stocksii</name>
    <dbReference type="NCBI Taxonomy" id="47602"/>
    <lineage>
        <taxon>Eukaryota</taxon>
        <taxon>Viridiplantae</taxon>
        <taxon>Streptophyta</taxon>
        <taxon>Embryophyta</taxon>
        <taxon>Tracheophyta</taxon>
        <taxon>Spermatophyta</taxon>
        <taxon>Magnoliopsida</taxon>
        <taxon>eudicotyledons</taxon>
        <taxon>Gunneridae</taxon>
        <taxon>Pentapetalae</taxon>
        <taxon>rosids</taxon>
        <taxon>malvids</taxon>
        <taxon>Malvales</taxon>
        <taxon>Malvaceae</taxon>
        <taxon>Malvoideae</taxon>
        <taxon>Gossypium</taxon>
    </lineage>
</organism>
<sequence length="78" mass="8531">MLSSSSTKIANTNEDDISSSEEIITKKVRFKDPDAPPDDVMVVDPVLVPALSKGNGNFCGAQNAWKKPWNRNLTQQAI</sequence>
<feature type="compositionally biased region" description="Polar residues" evidence="1">
    <location>
        <begin position="1"/>
        <end position="12"/>
    </location>
</feature>
<comment type="caution">
    <text evidence="2">The sequence shown here is derived from an EMBL/GenBank/DDBJ whole genome shotgun (WGS) entry which is preliminary data.</text>
</comment>
<dbReference type="AlphaFoldDB" id="A0A9D3U8E4"/>
<evidence type="ECO:0000313" key="2">
    <source>
        <dbReference type="EMBL" id="KAH1031681.1"/>
    </source>
</evidence>
<gene>
    <name evidence="2" type="ORF">J1N35_043855</name>
</gene>
<proteinExistence type="predicted"/>
<reference evidence="2 3" key="1">
    <citation type="journal article" date="2021" name="Plant Biotechnol. J.">
        <title>Multi-omics assisted identification of the key and species-specific regulatory components of drought-tolerant mechanisms in Gossypium stocksii.</title>
        <authorList>
            <person name="Yu D."/>
            <person name="Ke L."/>
            <person name="Zhang D."/>
            <person name="Wu Y."/>
            <person name="Sun Y."/>
            <person name="Mei J."/>
            <person name="Sun J."/>
            <person name="Sun Y."/>
        </authorList>
    </citation>
    <scope>NUCLEOTIDE SEQUENCE [LARGE SCALE GENOMIC DNA]</scope>
    <source>
        <strain evidence="3">cv. E1</strain>
        <tissue evidence="2">Leaf</tissue>
    </source>
</reference>
<accession>A0A9D3U8E4</accession>
<dbReference type="EMBL" id="JAIQCV010000013">
    <property type="protein sequence ID" value="KAH1031681.1"/>
    <property type="molecule type" value="Genomic_DNA"/>
</dbReference>
<feature type="region of interest" description="Disordered" evidence="1">
    <location>
        <begin position="1"/>
        <end position="20"/>
    </location>
</feature>
<evidence type="ECO:0000313" key="3">
    <source>
        <dbReference type="Proteomes" id="UP000828251"/>
    </source>
</evidence>
<protein>
    <submittedName>
        <fullName evidence="2">Uncharacterized protein</fullName>
    </submittedName>
</protein>